<dbReference type="EMBL" id="CAIX01000042">
    <property type="protein sequence ID" value="CCI42982.1"/>
    <property type="molecule type" value="Genomic_DNA"/>
</dbReference>
<protein>
    <submittedName>
        <fullName evidence="1">Uncharacterized protein</fullName>
    </submittedName>
</protein>
<organism evidence="1 2">
    <name type="scientific">Albugo candida</name>
    <dbReference type="NCBI Taxonomy" id="65357"/>
    <lineage>
        <taxon>Eukaryota</taxon>
        <taxon>Sar</taxon>
        <taxon>Stramenopiles</taxon>
        <taxon>Oomycota</taxon>
        <taxon>Peronosporomycetes</taxon>
        <taxon>Albuginales</taxon>
        <taxon>Albuginaceae</taxon>
        <taxon>Albugo</taxon>
    </lineage>
</organism>
<evidence type="ECO:0000313" key="1">
    <source>
        <dbReference type="EMBL" id="CCI42982.1"/>
    </source>
</evidence>
<name>A0A024G9J2_9STRA</name>
<proteinExistence type="predicted"/>
<keyword evidence="2" id="KW-1185">Reference proteome</keyword>
<dbReference type="Proteomes" id="UP000053237">
    <property type="component" value="Unassembled WGS sequence"/>
</dbReference>
<accession>A0A024G9J2</accession>
<sequence length="454" mass="53442">MTPQSADRNRTKWSMALEAELEKVRTEGDVIYVKTQAERKSIEETNKMIKATEARLKEQRKQEAEFVYYSKNQQHHRAGNRARNGRRQLYLIEKQENRLQSISSERNNELRRLRKRVDSLRHIKMEEAMKEAKLTEEIRQKKMVNHHLQADIEIYKKKQLLLKEETSALQRELEIEKNEYRIKDRELGAKLSNVLRESTQDTTRSSEKEDNRFREVANSLHPQILQARKTMNHMTSTTRLNLEEHITSFEQKKSLLEQLRQESQVSRLDDFIAWYIEQEVVKKDIYNRIQAISLENAALRETSAKNEQKIAHLQKIKGVAETAVAKSSSAAAATQLEIDRALSLHWAEEQEQVSSKIQALRLPLQSLWSCISSIPEDNQGYEQHVSQDDQANLLQMLGSIEERVMLHIMRQSINSQEDMDKSEILRRFRKYRGLEKRSQLRYNNFSELTNIAWS</sequence>
<evidence type="ECO:0000313" key="2">
    <source>
        <dbReference type="Proteomes" id="UP000053237"/>
    </source>
</evidence>
<dbReference type="InParanoid" id="A0A024G9J2"/>
<gene>
    <name evidence="1" type="ORF">BN9_037660</name>
</gene>
<dbReference type="OrthoDB" id="66634at2759"/>
<reference evidence="1 2" key="1">
    <citation type="submission" date="2012-05" db="EMBL/GenBank/DDBJ databases">
        <title>Recombination and specialization in a pathogen metapopulation.</title>
        <authorList>
            <person name="Gardiner A."/>
            <person name="Kemen E."/>
            <person name="Schultz-Larsen T."/>
            <person name="MacLean D."/>
            <person name="Van Oosterhout C."/>
            <person name="Jones J.D.G."/>
        </authorList>
    </citation>
    <scope>NUCLEOTIDE SEQUENCE [LARGE SCALE GENOMIC DNA]</scope>
    <source>
        <strain evidence="1 2">Ac Nc2</strain>
    </source>
</reference>
<comment type="caution">
    <text evidence="1">The sequence shown here is derived from an EMBL/GenBank/DDBJ whole genome shotgun (WGS) entry which is preliminary data.</text>
</comment>
<dbReference type="AlphaFoldDB" id="A0A024G9J2"/>